<reference evidence="2 3" key="1">
    <citation type="journal article" date="2014" name="BMC Genomics">
        <title>Comparison of environmental and isolate Sulfobacillus genomes reveals diverse carbon, sulfur, nitrogen, and hydrogen metabolisms.</title>
        <authorList>
            <person name="Justice N.B."/>
            <person name="Norman A."/>
            <person name="Brown C.T."/>
            <person name="Singh A."/>
            <person name="Thomas B.C."/>
            <person name="Banfield J.F."/>
        </authorList>
    </citation>
    <scope>NUCLEOTIDE SEQUENCE [LARGE SCALE GENOMIC DNA]</scope>
    <source>
        <strain evidence="2">AMDSBA1</strain>
    </source>
</reference>
<evidence type="ECO:0000313" key="2">
    <source>
        <dbReference type="EMBL" id="PSR30118.1"/>
    </source>
</evidence>
<keyword evidence="2" id="KW-0969">Cilium</keyword>
<name>A0A2T2X6N7_9FIRM</name>
<keyword evidence="2" id="KW-0966">Cell projection</keyword>
<comment type="caution">
    <text evidence="2">The sequence shown here is derived from an EMBL/GenBank/DDBJ whole genome shotgun (WGS) entry which is preliminary data.</text>
</comment>
<keyword evidence="2" id="KW-0282">Flagellum</keyword>
<dbReference type="EMBL" id="PXYT01000013">
    <property type="protein sequence ID" value="PSR30118.1"/>
    <property type="molecule type" value="Genomic_DNA"/>
</dbReference>
<feature type="compositionally biased region" description="Polar residues" evidence="1">
    <location>
        <begin position="125"/>
        <end position="143"/>
    </location>
</feature>
<dbReference type="AlphaFoldDB" id="A0A2T2X6N7"/>
<gene>
    <name evidence="2" type="ORF">C7B43_07510</name>
</gene>
<protein>
    <submittedName>
        <fullName evidence="2">Flagellar hook associated protein</fullName>
    </submittedName>
</protein>
<evidence type="ECO:0000256" key="1">
    <source>
        <dbReference type="SAM" id="MobiDB-lite"/>
    </source>
</evidence>
<proteinExistence type="predicted"/>
<sequence length="166" mass="17402">MSAFSGPVGPKVGPAAQSRAAGSARVDDSGGFEDLLHEKLVFSQHATSRMQKRGIHLTQNQRHELSRAMEAAQNKGSKQAAVIMGPDIFIVAPQARTVITSLSSPQEGMKVITQVDAVVYVSRTSTDSHGPTEGATGTRQTAGAPTAPHWSLLSLPEDGDGTGRNS</sequence>
<evidence type="ECO:0000313" key="3">
    <source>
        <dbReference type="Proteomes" id="UP000242699"/>
    </source>
</evidence>
<dbReference type="Proteomes" id="UP000242699">
    <property type="component" value="Unassembled WGS sequence"/>
</dbReference>
<accession>A0A2T2X6N7</accession>
<feature type="region of interest" description="Disordered" evidence="1">
    <location>
        <begin position="1"/>
        <end position="28"/>
    </location>
</feature>
<feature type="region of interest" description="Disordered" evidence="1">
    <location>
        <begin position="125"/>
        <end position="166"/>
    </location>
</feature>
<organism evidence="2 3">
    <name type="scientific">Sulfobacillus benefaciens</name>
    <dbReference type="NCBI Taxonomy" id="453960"/>
    <lineage>
        <taxon>Bacteria</taxon>
        <taxon>Bacillati</taxon>
        <taxon>Bacillota</taxon>
        <taxon>Clostridia</taxon>
        <taxon>Eubacteriales</taxon>
        <taxon>Clostridiales Family XVII. Incertae Sedis</taxon>
        <taxon>Sulfobacillus</taxon>
    </lineage>
</organism>